<dbReference type="Proteomes" id="UP001597135">
    <property type="component" value="Unassembled WGS sequence"/>
</dbReference>
<keyword evidence="3" id="KW-1185">Reference proteome</keyword>
<feature type="non-terminal residue" evidence="2">
    <location>
        <position position="115"/>
    </location>
</feature>
<feature type="chain" id="PRO_5045104076" evidence="1">
    <location>
        <begin position="16"/>
        <end position="115"/>
    </location>
</feature>
<evidence type="ECO:0000313" key="3">
    <source>
        <dbReference type="Proteomes" id="UP001597135"/>
    </source>
</evidence>
<proteinExistence type="predicted"/>
<keyword evidence="1" id="KW-0732">Signal</keyword>
<evidence type="ECO:0000313" key="2">
    <source>
        <dbReference type="EMBL" id="MFD1344286.1"/>
    </source>
</evidence>
<name>A0ABW3ZM98_9RHOB</name>
<reference evidence="3" key="1">
    <citation type="journal article" date="2019" name="Int. J. Syst. Evol. Microbiol.">
        <title>The Global Catalogue of Microorganisms (GCM) 10K type strain sequencing project: providing services to taxonomists for standard genome sequencing and annotation.</title>
        <authorList>
            <consortium name="The Broad Institute Genomics Platform"/>
            <consortium name="The Broad Institute Genome Sequencing Center for Infectious Disease"/>
            <person name="Wu L."/>
            <person name="Ma J."/>
        </authorList>
    </citation>
    <scope>NUCLEOTIDE SEQUENCE [LARGE SCALE GENOMIC DNA]</scope>
    <source>
        <strain evidence="3">CCUG 62953</strain>
    </source>
</reference>
<gene>
    <name evidence="2" type="ORF">ACFQ4E_17785</name>
</gene>
<protein>
    <submittedName>
        <fullName evidence="2">SPOR domain-containing protein</fullName>
    </submittedName>
</protein>
<organism evidence="2 3">
    <name type="scientific">Litorisediminicola beolgyonensis</name>
    <dbReference type="NCBI Taxonomy" id="1173614"/>
    <lineage>
        <taxon>Bacteria</taxon>
        <taxon>Pseudomonadati</taxon>
        <taxon>Pseudomonadota</taxon>
        <taxon>Alphaproteobacteria</taxon>
        <taxon>Rhodobacterales</taxon>
        <taxon>Paracoccaceae</taxon>
        <taxon>Litorisediminicola</taxon>
    </lineage>
</organism>
<sequence>MFFLARLQLLGGVLAATLLLPAGGEAQSSRDIPAEFPPASYEGRQYIDSRGCYYVRAGFDGAIDWVPRISRSRQHVCGGTPTFGGSQARAVTPTPSDAQVIAPPAAVAAPQPAAR</sequence>
<feature type="signal peptide" evidence="1">
    <location>
        <begin position="1"/>
        <end position="15"/>
    </location>
</feature>
<evidence type="ECO:0000256" key="1">
    <source>
        <dbReference type="SAM" id="SignalP"/>
    </source>
</evidence>
<accession>A0ABW3ZM98</accession>
<comment type="caution">
    <text evidence="2">The sequence shown here is derived from an EMBL/GenBank/DDBJ whole genome shotgun (WGS) entry which is preliminary data.</text>
</comment>
<dbReference type="EMBL" id="JBHTMU010000044">
    <property type="protein sequence ID" value="MFD1344286.1"/>
    <property type="molecule type" value="Genomic_DNA"/>
</dbReference>